<protein>
    <recommendedName>
        <fullName evidence="2">DNA mismatch repair protein MutS-like N-terminal domain-containing protein</fullName>
    </recommendedName>
</protein>
<feature type="domain" description="DNA mismatch repair protein MutS-like N-terminal" evidence="2">
    <location>
        <begin position="179"/>
        <end position="240"/>
    </location>
</feature>
<evidence type="ECO:0000313" key="4">
    <source>
        <dbReference type="Proteomes" id="UP000054279"/>
    </source>
</evidence>
<feature type="compositionally biased region" description="Low complexity" evidence="1">
    <location>
        <begin position="84"/>
        <end position="95"/>
    </location>
</feature>
<dbReference type="Gene3D" id="3.40.1170.10">
    <property type="entry name" value="DNA repair protein MutS, domain I"/>
    <property type="match status" value="1"/>
</dbReference>
<dbReference type="GO" id="GO:0030983">
    <property type="term" value="F:mismatched DNA binding"/>
    <property type="evidence" value="ECO:0007669"/>
    <property type="project" value="InterPro"/>
</dbReference>
<keyword evidence="4" id="KW-1185">Reference proteome</keyword>
<dbReference type="InterPro" id="IPR016151">
    <property type="entry name" value="DNA_mismatch_repair_MutS_N"/>
</dbReference>
<proteinExistence type="predicted"/>
<evidence type="ECO:0000313" key="3">
    <source>
        <dbReference type="EMBL" id="KIJ37705.1"/>
    </source>
</evidence>
<dbReference type="AlphaFoldDB" id="A0A0C9VJA4"/>
<gene>
    <name evidence="3" type="ORF">M422DRAFT_259806</name>
</gene>
<dbReference type="EMBL" id="KN837167">
    <property type="protein sequence ID" value="KIJ37705.1"/>
    <property type="molecule type" value="Genomic_DNA"/>
</dbReference>
<name>A0A0C9VJA4_SPHS4</name>
<feature type="compositionally biased region" description="Basic and acidic residues" evidence="1">
    <location>
        <begin position="116"/>
        <end position="127"/>
    </location>
</feature>
<feature type="compositionally biased region" description="Basic residues" evidence="1">
    <location>
        <begin position="160"/>
        <end position="169"/>
    </location>
</feature>
<dbReference type="HOGENOM" id="CLU_1086533_0_0_1"/>
<feature type="compositionally biased region" description="Polar residues" evidence="1">
    <location>
        <begin position="7"/>
        <end position="20"/>
    </location>
</feature>
<dbReference type="OrthoDB" id="10252754at2759"/>
<feature type="region of interest" description="Disordered" evidence="1">
    <location>
        <begin position="1"/>
        <end position="174"/>
    </location>
</feature>
<dbReference type="GO" id="GO:0006298">
    <property type="term" value="P:mismatch repair"/>
    <property type="evidence" value="ECO:0007669"/>
    <property type="project" value="InterPro"/>
</dbReference>
<dbReference type="SUPFAM" id="SSF55271">
    <property type="entry name" value="DNA repair protein MutS, domain I"/>
    <property type="match status" value="1"/>
</dbReference>
<evidence type="ECO:0000256" key="1">
    <source>
        <dbReference type="SAM" id="MobiDB-lite"/>
    </source>
</evidence>
<dbReference type="Proteomes" id="UP000054279">
    <property type="component" value="Unassembled WGS sequence"/>
</dbReference>
<dbReference type="Pfam" id="PF01624">
    <property type="entry name" value="MutS_I"/>
    <property type="match status" value="1"/>
</dbReference>
<organism evidence="3 4">
    <name type="scientific">Sphaerobolus stellatus (strain SS14)</name>
    <dbReference type="NCBI Taxonomy" id="990650"/>
    <lineage>
        <taxon>Eukaryota</taxon>
        <taxon>Fungi</taxon>
        <taxon>Dikarya</taxon>
        <taxon>Basidiomycota</taxon>
        <taxon>Agaricomycotina</taxon>
        <taxon>Agaricomycetes</taxon>
        <taxon>Phallomycetidae</taxon>
        <taxon>Geastrales</taxon>
        <taxon>Sphaerobolaceae</taxon>
        <taxon>Sphaerobolus</taxon>
    </lineage>
</organism>
<accession>A0A0C9VJA4</accession>
<dbReference type="GO" id="GO:0005524">
    <property type="term" value="F:ATP binding"/>
    <property type="evidence" value="ECO:0007669"/>
    <property type="project" value="InterPro"/>
</dbReference>
<dbReference type="InterPro" id="IPR007695">
    <property type="entry name" value="DNA_mismatch_repair_MutS-lik_N"/>
</dbReference>
<feature type="compositionally biased region" description="Acidic residues" evidence="1">
    <location>
        <begin position="134"/>
        <end position="143"/>
    </location>
</feature>
<sequence length="256" mass="28501">MAPNASGAHSLTQQTISSFFSKKRGNETIDLTSDASDEEQPSKRAKSGGLTSPFFNRTKQKSPKEGSSTEIRGTRRNADQWRFTGSASSQQTGSGRVELDSGKRAAPRSGFRAKLYRRDLEHARITKDQANNGEDPDREDEDGESHPSAKKQMPWDKKAAKQRKGKKKPVIGPQGKECTPLEELVIEFKKKYPDMVLLIEVGYKYCFYGDDAKVAGEVLGFLYSLDRNFLRTSCPANNLNANIKKSVIYTIGFLPI</sequence>
<evidence type="ECO:0000259" key="2">
    <source>
        <dbReference type="Pfam" id="PF01624"/>
    </source>
</evidence>
<reference evidence="3 4" key="1">
    <citation type="submission" date="2014-06" db="EMBL/GenBank/DDBJ databases">
        <title>Evolutionary Origins and Diversification of the Mycorrhizal Mutualists.</title>
        <authorList>
            <consortium name="DOE Joint Genome Institute"/>
            <consortium name="Mycorrhizal Genomics Consortium"/>
            <person name="Kohler A."/>
            <person name="Kuo A."/>
            <person name="Nagy L.G."/>
            <person name="Floudas D."/>
            <person name="Copeland A."/>
            <person name="Barry K.W."/>
            <person name="Cichocki N."/>
            <person name="Veneault-Fourrey C."/>
            <person name="LaButti K."/>
            <person name="Lindquist E.A."/>
            <person name="Lipzen A."/>
            <person name="Lundell T."/>
            <person name="Morin E."/>
            <person name="Murat C."/>
            <person name="Riley R."/>
            <person name="Ohm R."/>
            <person name="Sun H."/>
            <person name="Tunlid A."/>
            <person name="Henrissat B."/>
            <person name="Grigoriev I.V."/>
            <person name="Hibbett D.S."/>
            <person name="Martin F."/>
        </authorList>
    </citation>
    <scope>NUCLEOTIDE SEQUENCE [LARGE SCALE GENOMIC DNA]</scope>
    <source>
        <strain evidence="3 4">SS14</strain>
    </source>
</reference>